<evidence type="ECO:0000256" key="1">
    <source>
        <dbReference type="SAM" id="MobiDB-lite"/>
    </source>
</evidence>
<dbReference type="AlphaFoldDB" id="A0A6P1BFG6"/>
<evidence type="ECO:0000313" key="3">
    <source>
        <dbReference type="Proteomes" id="UP000468531"/>
    </source>
</evidence>
<dbReference type="Proteomes" id="UP000468531">
    <property type="component" value="Unassembled WGS sequence"/>
</dbReference>
<feature type="non-terminal residue" evidence="2">
    <location>
        <position position="430"/>
    </location>
</feature>
<comment type="caution">
    <text evidence="2">The sequence shown here is derived from an EMBL/GenBank/DDBJ whole genome shotgun (WGS) entry which is preliminary data.</text>
</comment>
<dbReference type="EMBL" id="VKHP01000032">
    <property type="protein sequence ID" value="NEU96351.1"/>
    <property type="molecule type" value="Genomic_DNA"/>
</dbReference>
<accession>A0A6P1BFG6</accession>
<sequence>MLIGLNALGAHLNPARSRYPHLSEEEQDLIDKAIAQWAAQTNLRPKTAANYTSALRQLVNDLRARGQTTDLGDHQSLVDHVNTYFSNFPVGKTMLAGLNALGAYLDSAYVACRAGRPTIAPSAADAQLLDRLDLSGLATNSVALYDSSFRRFSKALNVAGHTISGLDDAARIEFARKLFPQDRNLVPALKRVRDAEHDSGAGASQEPAGHADPSPRLDGVPEELWLLFDDEAQESPTDPSELERLENELRGEIQKERDDRPIQPPFLPFNPEDFPPVKVRRLLDDQPAQPAVPVNPKDLNTGAGVLRHAPLHELERQSTMQQSGHEQTAALGRSSVLPSEDSRQTSLVIDTDHYTALFVPAGMTRQNTPLYPPNAASEFGSRSENASQPSLTASQTMICVVVELDRTTRTSRQHSDQPMFEPPSHRRDRI</sequence>
<evidence type="ECO:0008006" key="4">
    <source>
        <dbReference type="Google" id="ProtNLM"/>
    </source>
</evidence>
<keyword evidence="3" id="KW-1185">Reference proteome</keyword>
<feature type="region of interest" description="Disordered" evidence="1">
    <location>
        <begin position="366"/>
        <end position="391"/>
    </location>
</feature>
<feature type="compositionally biased region" description="Basic and acidic residues" evidence="1">
    <location>
        <begin position="252"/>
        <end position="261"/>
    </location>
</feature>
<feature type="region of interest" description="Disordered" evidence="1">
    <location>
        <begin position="407"/>
        <end position="430"/>
    </location>
</feature>
<feature type="compositionally biased region" description="Polar residues" evidence="1">
    <location>
        <begin position="380"/>
        <end position="391"/>
    </location>
</feature>
<protein>
    <recommendedName>
        <fullName evidence="4">Core-binding (CB) domain-containing protein</fullName>
    </recommendedName>
</protein>
<name>A0A6P1BFG6_9BRAD</name>
<proteinExistence type="predicted"/>
<feature type="region of interest" description="Disordered" evidence="1">
    <location>
        <begin position="252"/>
        <end position="274"/>
    </location>
</feature>
<feature type="region of interest" description="Disordered" evidence="1">
    <location>
        <begin position="194"/>
        <end position="216"/>
    </location>
</feature>
<reference evidence="2 3" key="1">
    <citation type="journal article" date="2020" name="Arch. Microbiol.">
        <title>Bradyrhizobium uaiense sp. nov., a new highly efficient cowpea symbiont.</title>
        <authorList>
            <person name="Cabral Michel D."/>
            <person name="Azarias Guimaraes A."/>
            <person name="Martins da Costa E."/>
            <person name="Soares de Carvalho T."/>
            <person name="Balsanelli E."/>
            <person name="Willems A."/>
            <person name="Maltempi de Souza E."/>
            <person name="de Souza Moreira F.M."/>
        </authorList>
    </citation>
    <scope>NUCLEOTIDE SEQUENCE [LARGE SCALE GENOMIC DNA]</scope>
    <source>
        <strain evidence="2 3">UFLA 03-164</strain>
    </source>
</reference>
<gene>
    <name evidence="2" type="ORF">FNJ47_11025</name>
</gene>
<evidence type="ECO:0000313" key="2">
    <source>
        <dbReference type="EMBL" id="NEU96351.1"/>
    </source>
</evidence>
<feature type="region of interest" description="Disordered" evidence="1">
    <location>
        <begin position="316"/>
        <end position="343"/>
    </location>
</feature>
<organism evidence="2 3">
    <name type="scientific">Bradyrhizobium uaiense</name>
    <dbReference type="NCBI Taxonomy" id="2594946"/>
    <lineage>
        <taxon>Bacteria</taxon>
        <taxon>Pseudomonadati</taxon>
        <taxon>Pseudomonadota</taxon>
        <taxon>Alphaproteobacteria</taxon>
        <taxon>Hyphomicrobiales</taxon>
        <taxon>Nitrobacteraceae</taxon>
        <taxon>Bradyrhizobium</taxon>
    </lineage>
</organism>
<feature type="compositionally biased region" description="Polar residues" evidence="1">
    <location>
        <begin position="317"/>
        <end position="326"/>
    </location>
</feature>